<dbReference type="SUPFAM" id="SSF56300">
    <property type="entry name" value="Metallo-dependent phosphatases"/>
    <property type="match status" value="1"/>
</dbReference>
<reference evidence="7" key="1">
    <citation type="journal article" date="2019" name="Int. J. Syst. Evol. Microbiol.">
        <title>The Global Catalogue of Microorganisms (GCM) 10K type strain sequencing project: providing services to taxonomists for standard genome sequencing and annotation.</title>
        <authorList>
            <consortium name="The Broad Institute Genomics Platform"/>
            <consortium name="The Broad Institute Genome Sequencing Center for Infectious Disease"/>
            <person name="Wu L."/>
            <person name="Ma J."/>
        </authorList>
    </citation>
    <scope>NUCLEOTIDE SEQUENCE [LARGE SCALE GENOMIC DNA]</scope>
    <source>
        <strain evidence="7">JCM 17927</strain>
    </source>
</reference>
<dbReference type="EMBL" id="BAABHD010000003">
    <property type="protein sequence ID" value="GAA4447243.1"/>
    <property type="molecule type" value="Genomic_DNA"/>
</dbReference>
<dbReference type="InterPro" id="IPR004843">
    <property type="entry name" value="Calcineurin-like_PHP"/>
</dbReference>
<keyword evidence="3" id="KW-0408">Iron</keyword>
<evidence type="ECO:0000256" key="3">
    <source>
        <dbReference type="ARBA" id="ARBA00023004"/>
    </source>
</evidence>
<evidence type="ECO:0000313" key="7">
    <source>
        <dbReference type="Proteomes" id="UP001501175"/>
    </source>
</evidence>
<keyword evidence="1" id="KW-0479">Metal-binding</keyword>
<organism evidence="6 7">
    <name type="scientific">Nibrella saemangeumensis</name>
    <dbReference type="NCBI Taxonomy" id="1084526"/>
    <lineage>
        <taxon>Bacteria</taxon>
        <taxon>Pseudomonadati</taxon>
        <taxon>Bacteroidota</taxon>
        <taxon>Cytophagia</taxon>
        <taxon>Cytophagales</taxon>
        <taxon>Spirosomataceae</taxon>
        <taxon>Nibrella</taxon>
    </lineage>
</organism>
<evidence type="ECO:0000256" key="2">
    <source>
        <dbReference type="ARBA" id="ARBA00022801"/>
    </source>
</evidence>
<evidence type="ECO:0000313" key="6">
    <source>
        <dbReference type="EMBL" id="GAA4447243.1"/>
    </source>
</evidence>
<evidence type="ECO:0000259" key="5">
    <source>
        <dbReference type="Pfam" id="PF00149"/>
    </source>
</evidence>
<dbReference type="InterPro" id="IPR029052">
    <property type="entry name" value="Metallo-depent_PP-like"/>
</dbReference>
<protein>
    <recommendedName>
        <fullName evidence="5">Calcineurin-like phosphoesterase domain-containing protein</fullName>
    </recommendedName>
</protein>
<name>A0ABP8MDU7_9BACT</name>
<dbReference type="PANTHER" id="PTHR42988">
    <property type="entry name" value="PHOSPHOHYDROLASE"/>
    <property type="match status" value="1"/>
</dbReference>
<dbReference type="Gene3D" id="3.60.21.10">
    <property type="match status" value="1"/>
</dbReference>
<dbReference type="Proteomes" id="UP001501175">
    <property type="component" value="Unassembled WGS sequence"/>
</dbReference>
<feature type="domain" description="Calcineurin-like phosphoesterase" evidence="5">
    <location>
        <begin position="1"/>
        <end position="188"/>
    </location>
</feature>
<evidence type="ECO:0000256" key="1">
    <source>
        <dbReference type="ARBA" id="ARBA00022723"/>
    </source>
</evidence>
<comment type="similarity">
    <text evidence="4">Belongs to the cyclic nucleotide phosphodiesterase class-III family.</text>
</comment>
<sequence length="246" mass="27889">MRIAFLTDLHIGAEGEKPLGVDVRQNFRDALAFLPEIKPDCVVLGGDLCYERGDREAYRWIKQQLDPLPYSVYPIAGNHDDPVMMADELDLTHALKGNEIYYAFPLSGYPVVFMDTAKGYCSPEQMTWLREHLQAIGKNMLLFMHHPPVLAGVGHMDTNYPFRQSDDILSMFKALSGRVTIACGHYHVEKAVLQDNLSVLITPSLFFQMKHDPVEMIIDHYRIGVREINLSPEGVTSTVYYLDGNK</sequence>
<dbReference type="Pfam" id="PF00149">
    <property type="entry name" value="Metallophos"/>
    <property type="match status" value="1"/>
</dbReference>
<dbReference type="PANTHER" id="PTHR42988:SF2">
    <property type="entry name" value="CYCLIC NUCLEOTIDE PHOSPHODIESTERASE CBUA0032-RELATED"/>
    <property type="match status" value="1"/>
</dbReference>
<accession>A0ABP8MDU7</accession>
<comment type="caution">
    <text evidence="6">The sequence shown here is derived from an EMBL/GenBank/DDBJ whole genome shotgun (WGS) entry which is preliminary data.</text>
</comment>
<evidence type="ECO:0000256" key="4">
    <source>
        <dbReference type="ARBA" id="ARBA00025742"/>
    </source>
</evidence>
<gene>
    <name evidence="6" type="ORF">GCM10023189_03380</name>
</gene>
<keyword evidence="7" id="KW-1185">Reference proteome</keyword>
<dbReference type="RefSeq" id="WP_345239957.1">
    <property type="nucleotide sequence ID" value="NZ_BAABHD010000003.1"/>
</dbReference>
<proteinExistence type="inferred from homology"/>
<keyword evidence="2" id="KW-0378">Hydrolase</keyword>
<dbReference type="InterPro" id="IPR050884">
    <property type="entry name" value="CNP_phosphodiesterase-III"/>
</dbReference>